<feature type="region of interest" description="Disordered" evidence="1">
    <location>
        <begin position="284"/>
        <end position="342"/>
    </location>
</feature>
<sequence>MKKVDAVEVKPRLLVEEKPRNENLPSSTPPVSQPERPNAVELVPVAVEESSEVVSPSGLADLDAVLDAPRDETREEGRASLPSSPGRPPNQSWTSWQAWPEDEGSTAHWKRWSSWDRATTTRARDGWHRASDWSWSKETRGTLTWVQRRPGPAPPAVPTGGAVSMTAWIFPPLVLASAEVLEGRHHDEAKPKALELKCAKEKKRDFKVPHPSRSCHRVEVTTKRVEERVGRVEERREFGREDVHDSMDAHPWLFGSLRPGGPSGVRSDSVPNVVKKDRFKVRGAGAEPYERAGQGVGGGAGPLPKERAPPSSAQLEAVQLESRGAAGAPAGEERAGAGARTDAKRAGVEEDLQWAVMAVLEEMLLLKYGRSMDPTELRPRLAAGLTKLEASWELSAHFGGSQVQVQISVQELTFQELCALLRHAPGTAQAVLWRADAALAALRVDALEHVVGRRRSSGLARVAAEDFVHACALEPHVVSPEWPTTSEWQALYARAGRLRPGPERIAPELLLALAAETRPDASALAVLERAWRMGVQRVEVMGRFLGWLDGPASGPMGEQTDELRVGEDAARLLGAGGVLAIIGLAMTGLLKGCGCDGEKLMSCALSTTVSAGAVCGETEYSKVMSGATTVAACCQAIKEAQDCYLAEGCDCNTECRPQDKPLFCPLSGKLRDPTTFWAGVMDGLNKGGETCASVGVSAATC</sequence>
<reference evidence="2 3" key="1">
    <citation type="submission" date="2024-02" db="EMBL/GenBank/DDBJ databases">
        <authorList>
            <person name="Chen Y."/>
            <person name="Shah S."/>
            <person name="Dougan E. K."/>
            <person name="Thang M."/>
            <person name="Chan C."/>
        </authorList>
    </citation>
    <scope>NUCLEOTIDE SEQUENCE [LARGE SCALE GENOMIC DNA]</scope>
</reference>
<feature type="compositionally biased region" description="Basic and acidic residues" evidence="1">
    <location>
        <begin position="1"/>
        <end position="21"/>
    </location>
</feature>
<dbReference type="EMBL" id="CAXAMN010028128">
    <property type="protein sequence ID" value="CAK9115239.1"/>
    <property type="molecule type" value="Genomic_DNA"/>
</dbReference>
<feature type="compositionally biased region" description="Basic and acidic residues" evidence="1">
    <location>
        <begin position="68"/>
        <end position="78"/>
    </location>
</feature>
<organism evidence="2 3">
    <name type="scientific">Durusdinium trenchii</name>
    <dbReference type="NCBI Taxonomy" id="1381693"/>
    <lineage>
        <taxon>Eukaryota</taxon>
        <taxon>Sar</taxon>
        <taxon>Alveolata</taxon>
        <taxon>Dinophyceae</taxon>
        <taxon>Suessiales</taxon>
        <taxon>Symbiodiniaceae</taxon>
        <taxon>Durusdinium</taxon>
    </lineage>
</organism>
<evidence type="ECO:0000256" key="1">
    <source>
        <dbReference type="SAM" id="MobiDB-lite"/>
    </source>
</evidence>
<proteinExistence type="predicted"/>
<feature type="compositionally biased region" description="Low complexity" evidence="1">
    <location>
        <begin position="39"/>
        <end position="57"/>
    </location>
</feature>
<evidence type="ECO:0000313" key="2">
    <source>
        <dbReference type="EMBL" id="CAK9115239.1"/>
    </source>
</evidence>
<accession>A0ABP0SS39</accession>
<keyword evidence="3" id="KW-1185">Reference proteome</keyword>
<evidence type="ECO:0000313" key="3">
    <source>
        <dbReference type="Proteomes" id="UP001642484"/>
    </source>
</evidence>
<protein>
    <submittedName>
        <fullName evidence="2">Uncharacterized protein</fullName>
    </submittedName>
</protein>
<gene>
    <name evidence="2" type="ORF">CCMP2556_LOCUS53263</name>
</gene>
<dbReference type="Proteomes" id="UP001642484">
    <property type="component" value="Unassembled WGS sequence"/>
</dbReference>
<comment type="caution">
    <text evidence="2">The sequence shown here is derived from an EMBL/GenBank/DDBJ whole genome shotgun (WGS) entry which is preliminary data.</text>
</comment>
<name>A0ABP0SS39_9DINO</name>
<feature type="compositionally biased region" description="Basic and acidic residues" evidence="1">
    <location>
        <begin position="331"/>
        <end position="342"/>
    </location>
</feature>
<feature type="region of interest" description="Disordered" evidence="1">
    <location>
        <begin position="1"/>
        <end position="100"/>
    </location>
</feature>